<organism evidence="1 2">
    <name type="scientific">Telmatocola sphagniphila</name>
    <dbReference type="NCBI Taxonomy" id="1123043"/>
    <lineage>
        <taxon>Bacteria</taxon>
        <taxon>Pseudomonadati</taxon>
        <taxon>Planctomycetota</taxon>
        <taxon>Planctomycetia</taxon>
        <taxon>Gemmatales</taxon>
        <taxon>Gemmataceae</taxon>
    </lineage>
</organism>
<sequence length="448" mass="49953">MIHLQRRQVRQLRSLFKKLGAARSPAPQNLLLQTDASGLTIQGSIGEVTAIYRQPGSFAEEQMTIPFAVFNDTAGSDDSVIEIVALVHQKLRVAWSSNTVPQIRGYEIPISVESLPLPEVWTPMDLRLRESLCEAMKTASPEATRYAVNYIQLRGRTGEVIGTDTRQLFIESGFAFPWDDEVLIPRSGLFAAEELSADRLEIARTKTHLWFRLGSWMIALLIASEARYPEVHRAIPASLEATRWRIDPGESHGLAQCLKQLPGEKDPHRPVTVELNGHVAIRARGTESLQTTEVHLNRSQVEGNPMSLALDRAYLQRALQLGFSEFQIVHPDKPIVCQQGSRRFVCMPLGKTSVIAACPEALQVELGETARAMSGKNTSTRIRDRARNFSSAILAGLLEEANSLQSVVQALLERLTYLSEELHRLLPRRKSERIGVNTPSEAMIDPFL</sequence>
<dbReference type="Proteomes" id="UP000676194">
    <property type="component" value="Chromosome"/>
</dbReference>
<dbReference type="KEGG" id="tsph:KIH39_07930"/>
<dbReference type="RefSeq" id="WP_213498806.1">
    <property type="nucleotide sequence ID" value="NZ_CP074694.1"/>
</dbReference>
<dbReference type="Gene3D" id="3.70.10.10">
    <property type="match status" value="1"/>
</dbReference>
<proteinExistence type="predicted"/>
<evidence type="ECO:0000313" key="2">
    <source>
        <dbReference type="Proteomes" id="UP000676194"/>
    </source>
</evidence>
<evidence type="ECO:0000313" key="1">
    <source>
        <dbReference type="EMBL" id="QVL33824.1"/>
    </source>
</evidence>
<name>A0A8E6B9E1_9BACT</name>
<gene>
    <name evidence="1" type="ORF">KIH39_07930</name>
</gene>
<dbReference type="EMBL" id="CP074694">
    <property type="protein sequence ID" value="QVL33824.1"/>
    <property type="molecule type" value="Genomic_DNA"/>
</dbReference>
<protein>
    <submittedName>
        <fullName evidence="1">Uncharacterized protein</fullName>
    </submittedName>
</protein>
<dbReference type="Gene3D" id="3.10.150.10">
    <property type="entry name" value="DNA Polymerase III, subunit A, domain 2"/>
    <property type="match status" value="1"/>
</dbReference>
<dbReference type="AlphaFoldDB" id="A0A8E6B9E1"/>
<reference evidence="1" key="1">
    <citation type="submission" date="2021-05" db="EMBL/GenBank/DDBJ databases">
        <title>Complete genome sequence of the cellulolytic planctomycete Telmatocola sphagniphila SP2T and characterization of the first cellulase from planctomycetes.</title>
        <authorList>
            <person name="Rakitin A.L."/>
            <person name="Beletsky A.V."/>
            <person name="Naumoff D.G."/>
            <person name="Kulichevskaya I.S."/>
            <person name="Mardanov A.V."/>
            <person name="Ravin N.V."/>
            <person name="Dedysh S.N."/>
        </authorList>
    </citation>
    <scope>NUCLEOTIDE SEQUENCE</scope>
    <source>
        <strain evidence="1">SP2T</strain>
    </source>
</reference>
<keyword evidence="2" id="KW-1185">Reference proteome</keyword>
<accession>A0A8E6B9E1</accession>